<accession>A0A5Q0CGE3</accession>
<keyword evidence="1" id="KW-0614">Plasmid</keyword>
<reference evidence="1 2" key="1">
    <citation type="submission" date="2019-08" db="EMBL/GenBank/DDBJ databases">
        <title>Prosopis cineraria nodule microbiome.</title>
        <authorList>
            <person name="Ali R."/>
            <person name="Chaluvadi S.R."/>
            <person name="Wang X."/>
        </authorList>
    </citation>
    <scope>NUCLEOTIDE SEQUENCE [LARGE SCALE GENOMIC DNA]</scope>
    <source>
        <strain evidence="1 2">BG7</strain>
        <plasmid evidence="1 2">unnamed</plasmid>
    </source>
</reference>
<organism evidence="1 2">
    <name type="scientific">Rhizobium grahamii</name>
    <dbReference type="NCBI Taxonomy" id="1120045"/>
    <lineage>
        <taxon>Bacteria</taxon>
        <taxon>Pseudomonadati</taxon>
        <taxon>Pseudomonadota</taxon>
        <taxon>Alphaproteobacteria</taxon>
        <taxon>Hyphomicrobiales</taxon>
        <taxon>Rhizobiaceae</taxon>
        <taxon>Rhizobium/Agrobacterium group</taxon>
        <taxon>Rhizobium</taxon>
    </lineage>
</organism>
<evidence type="ECO:0000313" key="2">
    <source>
        <dbReference type="Proteomes" id="UP000326881"/>
    </source>
</evidence>
<evidence type="ECO:0000313" key="1">
    <source>
        <dbReference type="EMBL" id="QFY63101.1"/>
    </source>
</evidence>
<proteinExistence type="predicted"/>
<sequence length="83" mass="9704">MQERYEDRYVELTTRLRSVEAFCDFLAQGGTVRVADKDGAAFTEVTNVMLSRQRREAEAIRRMRRSLFPDRGDDDFPPLYSSH</sequence>
<keyword evidence="2" id="KW-1185">Reference proteome</keyword>
<dbReference type="OrthoDB" id="8401344at2"/>
<gene>
    <name evidence="1" type="ORF">FZ934_22595</name>
</gene>
<dbReference type="Proteomes" id="UP000326881">
    <property type="component" value="Plasmid unnamed"/>
</dbReference>
<geneLocation type="plasmid" evidence="1 2">
    <name>unnamed</name>
</geneLocation>
<name>A0A5Q0CGE3_9HYPH</name>
<dbReference type="KEGG" id="rgr:FZ934_22595"/>
<dbReference type="AlphaFoldDB" id="A0A5Q0CGE3"/>
<protein>
    <submittedName>
        <fullName evidence="1">Uncharacterized protein</fullName>
    </submittedName>
</protein>
<dbReference type="EMBL" id="CP043499">
    <property type="protein sequence ID" value="QFY63101.1"/>
    <property type="molecule type" value="Genomic_DNA"/>
</dbReference>
<dbReference type="RefSeq" id="WP_153273075.1">
    <property type="nucleotide sequence ID" value="NZ_CP043499.1"/>
</dbReference>